<dbReference type="EMBL" id="JAGKSP010000001">
    <property type="protein sequence ID" value="MBP3961759.1"/>
    <property type="molecule type" value="Genomic_DNA"/>
</dbReference>
<dbReference type="InterPro" id="IPR008928">
    <property type="entry name" value="6-hairpin_glycosidase_sf"/>
</dbReference>
<dbReference type="PANTHER" id="PTHR34987">
    <property type="entry name" value="C, PUTATIVE (AFU_ORTHOLOGUE AFUA_3G02880)-RELATED"/>
    <property type="match status" value="1"/>
</dbReference>
<dbReference type="SUPFAM" id="SSF48208">
    <property type="entry name" value="Six-hairpin glycosidases"/>
    <property type="match status" value="1"/>
</dbReference>
<dbReference type="InterPro" id="IPR035396">
    <property type="entry name" value="Bac_rhamnosid6H"/>
</dbReference>
<dbReference type="InterPro" id="IPR035398">
    <property type="entry name" value="Bac_rhamnosid_C"/>
</dbReference>
<dbReference type="Gene3D" id="2.60.120.260">
    <property type="entry name" value="Galactose-binding domain-like"/>
    <property type="match status" value="1"/>
</dbReference>
<sequence>MEENLNWQAKWIWPNRNGLDQVAGDREPQLAYFRRSFHVSDKSDVRLTVRVSADSRYRLWLNGESLVSGPLKGDMNTHYYEVIDVTDKLLDGENVWAAQVIYYAGRTGPASVWRSDMGAFLLDGQLADGAGNVLEDVSTDSRWQAMRLGAGAFTFEREAFTLFIGGGERVKGGDLPIGFTNVDYDDSKWTNAVAVSEIMDGMYGQLTRWQLTERSIPFMRETVRSFTRVMQASSGERTWNEGISPEQLFGVVLAPGEKLIVELDASRMTSGYPRVQFYGGRGAQASVLYAESYELPPEGDGTRHKGVRDDKEGKSLYGFEDYYSIAGVGDSSTAVSEVYEPIHRRGFRFIRLTLQAADEPVTLAGIDYRQSGYPLEELAAFDGSDPTLAPLWEISLNTLRGCMHETYEDTPFYEQMQYELDSRLQALFTYSVSGDDKLGRKTIRDFHSSLLPSGILQSRYPSVDRQVIPGFALFWLMMVYDHYKHYGDAALVKAYRPTMDAVLGWFENRREESGLVGQMPTAYWSFVDWTMAWKDNAGAPHAARRGPLTVYNLMYADALVKAAEMNEWTGRNETGAEYRERAASVREAVRLHCWSESRQLFRDGPAVEAYSQHAQVWAVLTGTVKGDEAKSLTARMLDGDGDGADLAQISTAMSYYLFRALAMTGMYEQTFQLWDSWRRQVDLHLTAWVEDPVSERSDCHAWGALPLYEFPSEILGIKPLAPGFAQIGISPVVGPLNWAKGSASTPHGLVEVAWQLDGSRFAIQVNGPAGIPVTLTLPSGEQRSFAEARELEIECDYTFNAVANSQ</sequence>
<proteinExistence type="predicted"/>
<dbReference type="PANTHER" id="PTHR34987:SF2">
    <property type="entry name" value="B, PUTATIVE (AFU_ORTHOLOGUE AFUA_7G05040)-RELATED"/>
    <property type="match status" value="1"/>
</dbReference>
<evidence type="ECO:0000259" key="2">
    <source>
        <dbReference type="Pfam" id="PF17390"/>
    </source>
</evidence>
<dbReference type="Proteomes" id="UP000673394">
    <property type="component" value="Unassembled WGS sequence"/>
</dbReference>
<comment type="caution">
    <text evidence="3">The sequence shown here is derived from an EMBL/GenBank/DDBJ whole genome shotgun (WGS) entry which is preliminary data.</text>
</comment>
<dbReference type="Pfam" id="PF17390">
    <property type="entry name" value="Bac_rhamnosid_C"/>
    <property type="match status" value="1"/>
</dbReference>
<dbReference type="Gene3D" id="1.50.10.10">
    <property type="match status" value="1"/>
</dbReference>
<evidence type="ECO:0000259" key="1">
    <source>
        <dbReference type="Pfam" id="PF17389"/>
    </source>
</evidence>
<reference evidence="3 5" key="1">
    <citation type="submission" date="2021-04" db="EMBL/GenBank/DDBJ databases">
        <title>Paenibacillus sp. DLE-14 whole genome sequence.</title>
        <authorList>
            <person name="Ham Y.J."/>
        </authorList>
    </citation>
    <scope>NUCLEOTIDE SEQUENCE [LARGE SCALE GENOMIC DNA]</scope>
    <source>
        <strain evidence="3 5">DLE-14</strain>
    </source>
</reference>
<gene>
    <name evidence="3" type="ORF">I8J30_03480</name>
    <name evidence="4" type="ORF">I8J30_12715</name>
</gene>
<dbReference type="Pfam" id="PF17389">
    <property type="entry name" value="Bac_rhamnosid6H"/>
    <property type="match status" value="1"/>
</dbReference>
<dbReference type="Gene3D" id="2.60.420.10">
    <property type="entry name" value="Maltose phosphorylase, domain 3"/>
    <property type="match status" value="1"/>
</dbReference>
<evidence type="ECO:0000313" key="4">
    <source>
        <dbReference type="EMBL" id="MBP3963570.1"/>
    </source>
</evidence>
<feature type="domain" description="Alpha-L-rhamnosidase C-terminal" evidence="2">
    <location>
        <begin position="716"/>
        <end position="789"/>
    </location>
</feature>
<evidence type="ECO:0000313" key="3">
    <source>
        <dbReference type="EMBL" id="MBP3961759.1"/>
    </source>
</evidence>
<evidence type="ECO:0000313" key="5">
    <source>
        <dbReference type="Proteomes" id="UP000673394"/>
    </source>
</evidence>
<name>A0ABS5C722_9BACL</name>
<evidence type="ECO:0008006" key="6">
    <source>
        <dbReference type="Google" id="ProtNLM"/>
    </source>
</evidence>
<keyword evidence="5" id="KW-1185">Reference proteome</keyword>
<accession>A0ABS5C722</accession>
<feature type="domain" description="Alpha-L-rhamnosidase six-hairpin glycosidase" evidence="1">
    <location>
        <begin position="377"/>
        <end position="637"/>
    </location>
</feature>
<protein>
    <recommendedName>
        <fullName evidence="6">Alpha-L-rhamnosidase</fullName>
    </recommendedName>
</protein>
<organism evidence="3 5">
    <name type="scientific">Paenibacillus lignilyticus</name>
    <dbReference type="NCBI Taxonomy" id="1172615"/>
    <lineage>
        <taxon>Bacteria</taxon>
        <taxon>Bacillati</taxon>
        <taxon>Bacillota</taxon>
        <taxon>Bacilli</taxon>
        <taxon>Bacillales</taxon>
        <taxon>Paenibacillaceae</taxon>
        <taxon>Paenibacillus</taxon>
    </lineage>
</organism>
<dbReference type="EMBL" id="JAGKSP010000004">
    <property type="protein sequence ID" value="MBP3963570.1"/>
    <property type="molecule type" value="Genomic_DNA"/>
</dbReference>
<dbReference type="InterPro" id="IPR012341">
    <property type="entry name" value="6hp_glycosidase-like_sf"/>
</dbReference>
<dbReference type="RefSeq" id="WP_210655387.1">
    <property type="nucleotide sequence ID" value="NZ_JAGKSP010000001.1"/>
</dbReference>